<dbReference type="EMBL" id="JAUNQW010000002">
    <property type="protein sequence ID" value="MDO5456901.1"/>
    <property type="molecule type" value="Genomic_DNA"/>
</dbReference>
<dbReference type="Proteomes" id="UP001171751">
    <property type="component" value="Unassembled WGS sequence"/>
</dbReference>
<proteinExistence type="predicted"/>
<gene>
    <name evidence="1" type="ORF">Q4F26_01015</name>
</gene>
<accession>A0AA43RKY7</accession>
<evidence type="ECO:0000313" key="1">
    <source>
        <dbReference type="EMBL" id="MDO5456901.1"/>
    </source>
</evidence>
<reference evidence="1" key="1">
    <citation type="submission" date="2023-07" db="EMBL/GenBank/DDBJ databases">
        <title>Between Cages and Wild: Unraveling the Impact of Captivity on Animal Microbiomes and Antimicrobial Resistance.</title>
        <authorList>
            <person name="Schmartz G.P."/>
            <person name="Rehner J."/>
            <person name="Schuff M.J."/>
            <person name="Becker S.L."/>
            <person name="Kravczyk M."/>
            <person name="Gurevich A."/>
            <person name="Francke R."/>
            <person name="Mueller R."/>
            <person name="Keller V."/>
            <person name="Keller A."/>
        </authorList>
    </citation>
    <scope>NUCLEOTIDE SEQUENCE</scope>
    <source>
        <strain evidence="1">S39M_St_73</strain>
    </source>
</reference>
<organism evidence="1 2">
    <name type="scientific">Atopococcus tabaci</name>
    <dbReference type="NCBI Taxonomy" id="269774"/>
    <lineage>
        <taxon>Bacteria</taxon>
        <taxon>Bacillati</taxon>
        <taxon>Bacillota</taxon>
        <taxon>Bacilli</taxon>
        <taxon>Lactobacillales</taxon>
        <taxon>Carnobacteriaceae</taxon>
        <taxon>Atopococcus</taxon>
    </lineage>
</organism>
<name>A0AA43RKY7_9LACT</name>
<sequence length="121" mass="14203">MEVIKLHQNKISNLQDHSLLEKETDPLKPGDLYIVQERFSLLPQMPAKQVKHFLTRSYQTKKEIIIQINPTRRHPKYVEVTGQAKFLNDKKQLVIISKIGGFTYLLNPEIIRHIRLLDGYI</sequence>
<protein>
    <submittedName>
        <fullName evidence="1">Uncharacterized protein</fullName>
    </submittedName>
</protein>
<evidence type="ECO:0000313" key="2">
    <source>
        <dbReference type="Proteomes" id="UP001171751"/>
    </source>
</evidence>
<dbReference type="AlphaFoldDB" id="A0AA43RKY7"/>
<comment type="caution">
    <text evidence="1">The sequence shown here is derived from an EMBL/GenBank/DDBJ whole genome shotgun (WGS) entry which is preliminary data.</text>
</comment>
<keyword evidence="2" id="KW-1185">Reference proteome</keyword>